<reference evidence="1 2" key="1">
    <citation type="submission" date="2019-04" db="EMBL/GenBank/DDBJ databases">
        <title>Draft genome of the big-headed turtle Platysternon megacephalum.</title>
        <authorList>
            <person name="Gong S."/>
        </authorList>
    </citation>
    <scope>NUCLEOTIDE SEQUENCE [LARGE SCALE GENOMIC DNA]</scope>
    <source>
        <strain evidence="1">DO16091913</strain>
        <tissue evidence="1">Muscle</tissue>
    </source>
</reference>
<organism evidence="1 2">
    <name type="scientific">Platysternon megacephalum</name>
    <name type="common">big-headed turtle</name>
    <dbReference type="NCBI Taxonomy" id="55544"/>
    <lineage>
        <taxon>Eukaryota</taxon>
        <taxon>Metazoa</taxon>
        <taxon>Chordata</taxon>
        <taxon>Craniata</taxon>
        <taxon>Vertebrata</taxon>
        <taxon>Euteleostomi</taxon>
        <taxon>Archelosauria</taxon>
        <taxon>Testudinata</taxon>
        <taxon>Testudines</taxon>
        <taxon>Cryptodira</taxon>
        <taxon>Durocryptodira</taxon>
        <taxon>Testudinoidea</taxon>
        <taxon>Platysternidae</taxon>
        <taxon>Platysternon</taxon>
    </lineage>
</organism>
<dbReference type="EMBL" id="QXTE01000147">
    <property type="protein sequence ID" value="TFK04054.1"/>
    <property type="molecule type" value="Genomic_DNA"/>
</dbReference>
<reference evidence="1 2" key="2">
    <citation type="submission" date="2019-04" db="EMBL/GenBank/DDBJ databases">
        <title>The genome sequence of big-headed turtle.</title>
        <authorList>
            <person name="Gong S."/>
        </authorList>
    </citation>
    <scope>NUCLEOTIDE SEQUENCE [LARGE SCALE GENOMIC DNA]</scope>
    <source>
        <strain evidence="1">DO16091913</strain>
        <tissue evidence="1">Muscle</tissue>
    </source>
</reference>
<proteinExistence type="predicted"/>
<dbReference type="AlphaFoldDB" id="A0A4D9EBN2"/>
<dbReference type="Proteomes" id="UP000297703">
    <property type="component" value="Unassembled WGS sequence"/>
</dbReference>
<name>A0A4D9EBN2_9SAUR</name>
<gene>
    <name evidence="1" type="ORF">DR999_PMT13520</name>
</gene>
<evidence type="ECO:0000313" key="2">
    <source>
        <dbReference type="Proteomes" id="UP000297703"/>
    </source>
</evidence>
<protein>
    <submittedName>
        <fullName evidence="1">Ankyrin repeat domain-containing protein SOWAHB</fullName>
    </submittedName>
</protein>
<sequence length="115" mass="13254">MHVLVQLCNQNTSPPPNPLLSLILNGVYPGVSKDYLVHGGQAKEVTKHGKRIISMLKFVLVFLKQIKKQTKTQNPNPPVDITEMFCFSQHFLPYFLLMFLLKNYCKWQENTVFST</sequence>
<accession>A0A4D9EBN2</accession>
<keyword evidence="2" id="KW-1185">Reference proteome</keyword>
<comment type="caution">
    <text evidence="1">The sequence shown here is derived from an EMBL/GenBank/DDBJ whole genome shotgun (WGS) entry which is preliminary data.</text>
</comment>
<evidence type="ECO:0000313" key="1">
    <source>
        <dbReference type="EMBL" id="TFK04054.1"/>
    </source>
</evidence>